<evidence type="ECO:0000256" key="2">
    <source>
        <dbReference type="ARBA" id="ARBA00009087"/>
    </source>
</evidence>
<feature type="region of interest" description="Disordered" evidence="5">
    <location>
        <begin position="1"/>
        <end position="67"/>
    </location>
</feature>
<comment type="subcellular location">
    <subcellularLocation>
        <location evidence="1">Nucleus</location>
        <location evidence="1">Nucleolus</location>
    </subcellularLocation>
</comment>
<dbReference type="Pfam" id="PF08159">
    <property type="entry name" value="NUC153"/>
    <property type="match status" value="1"/>
</dbReference>
<evidence type="ECO:0000259" key="7">
    <source>
        <dbReference type="Pfam" id="PF25121"/>
    </source>
</evidence>
<evidence type="ECO:0000259" key="6">
    <source>
        <dbReference type="Pfam" id="PF08159"/>
    </source>
</evidence>
<feature type="region of interest" description="Disordered" evidence="5">
    <location>
        <begin position="566"/>
        <end position="613"/>
    </location>
</feature>
<dbReference type="PANTHER" id="PTHR12202">
    <property type="entry name" value="ESF1 HOMOLOG"/>
    <property type="match status" value="1"/>
</dbReference>
<feature type="compositionally biased region" description="Basic and acidic residues" evidence="5">
    <location>
        <begin position="460"/>
        <end position="479"/>
    </location>
</feature>
<feature type="compositionally biased region" description="Acidic residues" evidence="5">
    <location>
        <begin position="430"/>
        <end position="440"/>
    </location>
</feature>
<evidence type="ECO:0000313" key="9">
    <source>
        <dbReference type="Proteomes" id="UP000750711"/>
    </source>
</evidence>
<evidence type="ECO:0000256" key="4">
    <source>
        <dbReference type="ARBA" id="ARBA00023242"/>
    </source>
</evidence>
<protein>
    <recommendedName>
        <fullName evidence="10">NUC153 domain-containing protein</fullName>
    </recommendedName>
</protein>
<keyword evidence="4" id="KW-0539">Nucleus</keyword>
<reference evidence="8" key="1">
    <citation type="submission" date="2021-03" db="EMBL/GenBank/DDBJ databases">
        <title>Comparative genomics and phylogenomic investigation of the class Geoglossomycetes provide insights into ecological specialization and systematics.</title>
        <authorList>
            <person name="Melie T."/>
            <person name="Pirro S."/>
            <person name="Miller A.N."/>
            <person name="Quandt A."/>
        </authorList>
    </citation>
    <scope>NUCLEOTIDE SEQUENCE</scope>
    <source>
        <strain evidence="8">CAQ_001_2017</strain>
    </source>
</reference>
<dbReference type="GO" id="GO:0005730">
    <property type="term" value="C:nucleolus"/>
    <property type="evidence" value="ECO:0007669"/>
    <property type="project" value="UniProtKB-SubCell"/>
</dbReference>
<dbReference type="InterPro" id="IPR012580">
    <property type="entry name" value="NUC153"/>
</dbReference>
<keyword evidence="3" id="KW-0175">Coiled coil</keyword>
<dbReference type="GO" id="GO:0006364">
    <property type="term" value="P:rRNA processing"/>
    <property type="evidence" value="ECO:0007669"/>
    <property type="project" value="InterPro"/>
</dbReference>
<feature type="compositionally biased region" description="Basic residues" evidence="5">
    <location>
        <begin position="383"/>
        <end position="392"/>
    </location>
</feature>
<evidence type="ECO:0000256" key="5">
    <source>
        <dbReference type="SAM" id="MobiDB-lite"/>
    </source>
</evidence>
<comment type="similarity">
    <text evidence="2">Belongs to the ESF1 family.</text>
</comment>
<name>A0A9P8IEC8_9PEZI</name>
<sequence length="613" mass="68252">DGGDGDEDEDEVKRELKRVGEKYDPAREGGFSSSSESSSEDEEIDGQEQIPGLPDNDQVQEEADVPMGEVSSRLAVVNLDWDNIRAVDLMAAFSSFKPPQGRILGVAVYPSGFGRERMGREEMEGPPKEIFGLDVEDPRGYEEEEEEEEEKEEDVSEDDEEIKRAMVREDKGEEFDSTKLRRYQLERLRPETAKTIYDATDGTEYLSSANFFDLRFIPDSVSFDTDVPRDEATDVPGNYRPNEFVTDALQHSKVKLTWDADDGVRKEVVRKAFGRREIEEQDLKAYLGSDSSEDEGVELQGTAGKDASGVATLKKETGRKRLRTLLGLDEEDSGSKEKGGPTGDMQITFSSGLAGNSENKRSVFEEPEETTLEKYVRKERERKQRRKGKMKLARTGVSEPVAALPSSDKITDDEKDHDGGLAKLSAEVEVRDEDNEDLGFDDPFFTAGPDAPTTAKPPRQSKEARRAKRELRARSAEAEATKRAELELLMLDDDHIADPSRSGGAGKKLQHFDINDVLKAEKANAKRGKKGAATTAAGPGVQENFKMDVDDPRFSRLWDSHEFAIDPTNPRFRKTEGMRMLLEESRKKRRREMDGEQDGDGGGGGVGGGKAKR</sequence>
<feature type="compositionally biased region" description="Low complexity" evidence="5">
    <location>
        <begin position="531"/>
        <end position="540"/>
    </location>
</feature>
<evidence type="ECO:0008006" key="10">
    <source>
        <dbReference type="Google" id="ProtNLM"/>
    </source>
</evidence>
<feature type="domain" description="NUC153" evidence="6">
    <location>
        <begin position="551"/>
        <end position="578"/>
    </location>
</feature>
<dbReference type="Proteomes" id="UP000750711">
    <property type="component" value="Unassembled WGS sequence"/>
</dbReference>
<dbReference type="PANTHER" id="PTHR12202:SF0">
    <property type="entry name" value="ESF1 HOMOLOG"/>
    <property type="match status" value="1"/>
</dbReference>
<feature type="compositionally biased region" description="Basic and acidic residues" evidence="5">
    <location>
        <begin position="371"/>
        <end position="382"/>
    </location>
</feature>
<comment type="caution">
    <text evidence="8">The sequence shown here is derived from an EMBL/GenBank/DDBJ whole genome shotgun (WGS) entry which is preliminary data.</text>
</comment>
<feature type="region of interest" description="Disordered" evidence="5">
    <location>
        <begin position="523"/>
        <end position="547"/>
    </location>
</feature>
<feature type="compositionally biased region" description="Gly residues" evidence="5">
    <location>
        <begin position="600"/>
        <end position="613"/>
    </location>
</feature>
<gene>
    <name evidence="8" type="ORF">GP486_008286</name>
</gene>
<dbReference type="GO" id="GO:0003723">
    <property type="term" value="F:RNA binding"/>
    <property type="evidence" value="ECO:0007669"/>
    <property type="project" value="TreeGrafter"/>
</dbReference>
<evidence type="ECO:0000256" key="1">
    <source>
        <dbReference type="ARBA" id="ARBA00004604"/>
    </source>
</evidence>
<evidence type="ECO:0000313" key="8">
    <source>
        <dbReference type="EMBL" id="KAH0547972.1"/>
    </source>
</evidence>
<feature type="non-terminal residue" evidence="8">
    <location>
        <position position="613"/>
    </location>
</feature>
<feature type="compositionally biased region" description="Acidic residues" evidence="5">
    <location>
        <begin position="1"/>
        <end position="10"/>
    </location>
</feature>
<dbReference type="InterPro" id="IPR039754">
    <property type="entry name" value="Esf1"/>
</dbReference>
<dbReference type="EMBL" id="JAGHQM010003012">
    <property type="protein sequence ID" value="KAH0547972.1"/>
    <property type="molecule type" value="Genomic_DNA"/>
</dbReference>
<feature type="compositionally biased region" description="Polar residues" evidence="5">
    <location>
        <begin position="345"/>
        <end position="357"/>
    </location>
</feature>
<organism evidence="8 9">
    <name type="scientific">Trichoglossum hirsutum</name>
    <dbReference type="NCBI Taxonomy" id="265104"/>
    <lineage>
        <taxon>Eukaryota</taxon>
        <taxon>Fungi</taxon>
        <taxon>Dikarya</taxon>
        <taxon>Ascomycota</taxon>
        <taxon>Pezizomycotina</taxon>
        <taxon>Geoglossomycetes</taxon>
        <taxon>Geoglossales</taxon>
        <taxon>Geoglossaceae</taxon>
        <taxon>Trichoglossum</taxon>
    </lineage>
</organism>
<feature type="region of interest" description="Disordered" evidence="5">
    <location>
        <begin position="286"/>
        <end position="479"/>
    </location>
</feature>
<proteinExistence type="inferred from homology"/>
<feature type="compositionally biased region" description="Basic and acidic residues" evidence="5">
    <location>
        <begin position="409"/>
        <end position="420"/>
    </location>
</feature>
<keyword evidence="9" id="KW-1185">Reference proteome</keyword>
<evidence type="ECO:0000256" key="3">
    <source>
        <dbReference type="ARBA" id="ARBA00023054"/>
    </source>
</evidence>
<feature type="compositionally biased region" description="Basic and acidic residues" evidence="5">
    <location>
        <begin position="161"/>
        <end position="170"/>
    </location>
</feature>
<feature type="non-terminal residue" evidence="8">
    <location>
        <position position="1"/>
    </location>
</feature>
<dbReference type="Pfam" id="PF25121">
    <property type="entry name" value="RRM_ESF1"/>
    <property type="match status" value="1"/>
</dbReference>
<dbReference type="AlphaFoldDB" id="A0A9P8IEC8"/>
<feature type="compositionally biased region" description="Acidic residues" evidence="5">
    <location>
        <begin position="142"/>
        <end position="160"/>
    </location>
</feature>
<feature type="region of interest" description="Disordered" evidence="5">
    <location>
        <begin position="117"/>
        <end position="170"/>
    </location>
</feature>
<feature type="domain" description="ESF1 RRM" evidence="7">
    <location>
        <begin position="72"/>
        <end position="233"/>
    </location>
</feature>
<feature type="compositionally biased region" description="Basic and acidic residues" evidence="5">
    <location>
        <begin position="11"/>
        <end position="27"/>
    </location>
</feature>
<dbReference type="InterPro" id="IPR056750">
    <property type="entry name" value="RRM_ESF1"/>
</dbReference>
<accession>A0A9P8IEC8</accession>
<feature type="compositionally biased region" description="Basic and acidic residues" evidence="5">
    <location>
        <begin position="573"/>
        <end position="594"/>
    </location>
</feature>
<feature type="compositionally biased region" description="Basic and acidic residues" evidence="5">
    <location>
        <begin position="117"/>
        <end position="127"/>
    </location>
</feature>